<reference evidence="2" key="2">
    <citation type="journal article" date="2007" name="Science">
        <title>Genome sequence of Aedes aegypti, a major arbovirus vector.</title>
        <authorList>
            <person name="Nene V."/>
            <person name="Wortman J.R."/>
            <person name="Lawson D."/>
            <person name="Haas B."/>
            <person name="Kodira C."/>
            <person name="Tu Z.J."/>
            <person name="Loftus B."/>
            <person name="Xi Z."/>
            <person name="Megy K."/>
            <person name="Grabherr M."/>
            <person name="Ren Q."/>
            <person name="Zdobnov E.M."/>
            <person name="Lobo N.F."/>
            <person name="Campbell K.S."/>
            <person name="Brown S.E."/>
            <person name="Bonaldo M.F."/>
            <person name="Zhu J."/>
            <person name="Sinkins S.P."/>
            <person name="Hogenkamp D.G."/>
            <person name="Amedeo P."/>
            <person name="Arensburger P."/>
            <person name="Atkinson P.W."/>
            <person name="Bidwell S."/>
            <person name="Biedler J."/>
            <person name="Birney E."/>
            <person name="Bruggner R.V."/>
            <person name="Costas J."/>
            <person name="Coy M.R."/>
            <person name="Crabtree J."/>
            <person name="Crawford M."/>
            <person name="Debruyn B."/>
            <person name="Decaprio D."/>
            <person name="Eiglmeier K."/>
            <person name="Eisenstadt E."/>
            <person name="El-Dorry H."/>
            <person name="Gelbart W.M."/>
            <person name="Gomes S.L."/>
            <person name="Hammond M."/>
            <person name="Hannick L.I."/>
            <person name="Hogan J.R."/>
            <person name="Holmes M.H."/>
            <person name="Jaffe D."/>
            <person name="Johnston J.S."/>
            <person name="Kennedy R.C."/>
            <person name="Koo H."/>
            <person name="Kravitz S."/>
            <person name="Kriventseva E.V."/>
            <person name="Kulp D."/>
            <person name="Labutti K."/>
            <person name="Lee E."/>
            <person name="Li S."/>
            <person name="Lovin D.D."/>
            <person name="Mao C."/>
            <person name="Mauceli E."/>
            <person name="Menck C.F."/>
            <person name="Miller J.R."/>
            <person name="Montgomery P."/>
            <person name="Mori A."/>
            <person name="Nascimento A.L."/>
            <person name="Naveira H.F."/>
            <person name="Nusbaum C."/>
            <person name="O'leary S."/>
            <person name="Orvis J."/>
            <person name="Pertea M."/>
            <person name="Quesneville H."/>
            <person name="Reidenbach K.R."/>
            <person name="Rogers Y.H."/>
            <person name="Roth C.W."/>
            <person name="Schneider J.R."/>
            <person name="Schatz M."/>
            <person name="Shumway M."/>
            <person name="Stanke M."/>
            <person name="Stinson E.O."/>
            <person name="Tubio J.M."/>
            <person name="Vanzee J.P."/>
            <person name="Verjovski-Almeida S."/>
            <person name="Werner D."/>
            <person name="White O."/>
            <person name="Wyder S."/>
            <person name="Zeng Q."/>
            <person name="Zhao Q."/>
            <person name="Zhao Y."/>
            <person name="Hill C.A."/>
            <person name="Raikhel A.S."/>
            <person name="Soares M.B."/>
            <person name="Knudson D.L."/>
            <person name="Lee N.H."/>
            <person name="Galagan J."/>
            <person name="Salzberg S.L."/>
            <person name="Paulsen I.T."/>
            <person name="Dimopoulos G."/>
            <person name="Collins F.H."/>
            <person name="Birren B."/>
            <person name="Fraser-Liggett C.M."/>
            <person name="Severson D.W."/>
        </authorList>
    </citation>
    <scope>NUCLEOTIDE SEQUENCE [LARGE SCALE GENOMIC DNA]</scope>
    <source>
        <strain evidence="2">Liverpool</strain>
    </source>
</reference>
<dbReference type="AlphaFoldDB" id="A0A1S4G1Y1"/>
<evidence type="ECO:0000313" key="2">
    <source>
        <dbReference type="EMBL" id="EAT33264.1"/>
    </source>
</evidence>
<feature type="transmembrane region" description="Helical" evidence="1">
    <location>
        <begin position="122"/>
        <end position="143"/>
    </location>
</feature>
<name>A0A1S4G1Y1_AEDAE</name>
<dbReference type="HOGENOM" id="CLU_1612163_0_0_1"/>
<accession>A0A1S4G1Y1</accession>
<organism evidence="2 3">
    <name type="scientific">Aedes aegypti</name>
    <name type="common">Yellowfever mosquito</name>
    <name type="synonym">Culex aegypti</name>
    <dbReference type="NCBI Taxonomy" id="7159"/>
    <lineage>
        <taxon>Eukaryota</taxon>
        <taxon>Metazoa</taxon>
        <taxon>Ecdysozoa</taxon>
        <taxon>Arthropoda</taxon>
        <taxon>Hexapoda</taxon>
        <taxon>Insecta</taxon>
        <taxon>Pterygota</taxon>
        <taxon>Neoptera</taxon>
        <taxon>Endopterygota</taxon>
        <taxon>Diptera</taxon>
        <taxon>Nematocera</taxon>
        <taxon>Culicoidea</taxon>
        <taxon>Culicidae</taxon>
        <taxon>Culicinae</taxon>
        <taxon>Aedini</taxon>
        <taxon>Aedes</taxon>
        <taxon>Stegomyia</taxon>
    </lineage>
</organism>
<reference evidence="2" key="3">
    <citation type="submission" date="2012-09" db="EMBL/GenBank/DDBJ databases">
        <authorList>
            <consortium name="VectorBase"/>
        </authorList>
    </citation>
    <scope>NUCLEOTIDE SEQUENCE</scope>
    <source>
        <strain evidence="2">Liverpool</strain>
    </source>
</reference>
<keyword evidence="1" id="KW-1133">Transmembrane helix</keyword>
<dbReference type="OMA" id="WAVFHND"/>
<sequence>MDVNAYRRIGSIYVVICCLLAAFGAAVCLYQLMEAKPACRDFSCPDGTKNIIILAVTLKICILSAMFAGLLKDGIEERKICAVRVNRVFVVVRTLSLIALWTCWAVFHNDDQYVEGLTSGEILALTSLCVGLLGMTVVELMILHGVLKYLRDGTPPYDKKRVPEVVYIQA</sequence>
<keyword evidence="1" id="KW-0472">Membrane</keyword>
<feature type="transmembrane region" description="Helical" evidence="1">
    <location>
        <begin position="83"/>
        <end position="107"/>
    </location>
</feature>
<dbReference type="EMBL" id="CH478303">
    <property type="protein sequence ID" value="EAT33264.1"/>
    <property type="molecule type" value="Genomic_DNA"/>
</dbReference>
<keyword evidence="1" id="KW-0812">Transmembrane</keyword>
<feature type="transmembrane region" description="Helical" evidence="1">
    <location>
        <begin position="52"/>
        <end position="71"/>
    </location>
</feature>
<feature type="transmembrane region" description="Helical" evidence="1">
    <location>
        <begin position="12"/>
        <end position="32"/>
    </location>
</feature>
<dbReference type="KEGG" id="aag:5564470"/>
<gene>
    <name evidence="2" type="ORF">AaeL_AAEL014454</name>
</gene>
<proteinExistence type="predicted"/>
<dbReference type="Proteomes" id="UP000682892">
    <property type="component" value="Unassembled WGS sequence"/>
</dbReference>
<evidence type="ECO:0000313" key="3">
    <source>
        <dbReference type="Proteomes" id="UP000682892"/>
    </source>
</evidence>
<reference evidence="2" key="1">
    <citation type="submission" date="2005-10" db="EMBL/GenBank/DDBJ databases">
        <authorList>
            <person name="Loftus B.J."/>
            <person name="Nene V.M."/>
            <person name="Hannick L.I."/>
            <person name="Bidwell S."/>
            <person name="Haas B."/>
            <person name="Amedeo P."/>
            <person name="Orvis J."/>
            <person name="Wortman J.R."/>
            <person name="White O.R."/>
            <person name="Salzberg S."/>
            <person name="Shumway M."/>
            <person name="Koo H."/>
            <person name="Zhao Y."/>
            <person name="Holmes M."/>
            <person name="Miller J."/>
            <person name="Schatz M."/>
            <person name="Pop M."/>
            <person name="Pai G."/>
            <person name="Utterback T."/>
            <person name="Rogers Y.-H."/>
            <person name="Kravitz S."/>
            <person name="Fraser C.M."/>
        </authorList>
    </citation>
    <scope>NUCLEOTIDE SEQUENCE</scope>
    <source>
        <strain evidence="2">Liverpool</strain>
    </source>
</reference>
<dbReference type="OrthoDB" id="7766070at2759"/>
<evidence type="ECO:0000256" key="1">
    <source>
        <dbReference type="SAM" id="Phobius"/>
    </source>
</evidence>
<protein>
    <submittedName>
        <fullName evidence="2">AAEL014454-PA</fullName>
    </submittedName>
</protein>